<evidence type="ECO:0000256" key="3">
    <source>
        <dbReference type="ARBA" id="ARBA00022827"/>
    </source>
</evidence>
<sequence>MGLTKTYKDGSTPVVAVIGAGFSGLCAAIRLQTQLNLSTYQVFELEPDLGGTWWSNTYPGAACDVASINYQFSFEPNFDWSHRYAPQPEIWAYMRKVAKKYNLYEKILFRTEVTHVEWNEDRQKWILNYMNLATGEQSVMEADIVFSGTGPLRIPQIPKQFEAFEGPKWHTAQWNHSYDLTNKRVAIVGSGASAIQVVPSIVDKVGTMEFYQRTPTYIIPRRNGAYNAIWRFMFRYVPFFHFIAFKLNYWSSEFTINIFSNKWIHKIPRTMATMMAFLYRFRQVRNKALREKLTPKYEMGCRRIVVSSEYFPALSKKNVNVHTQAITSVKGNTLTLQDGSVQEVDALILATGFQVQEMVPPKFIIGKGGVDLRDKWGHNPSMFYGITAPETPNLFFLLGPYTGLGHNSVLFMIETQVDYAIQAISHMMANNLSTIQVKQKPCDDFIQDLDTRMKDKVWSSSCKSWYQNEEGRVTALWWGSVSQYWWRLRNFHADNFIATKRI</sequence>
<dbReference type="OrthoDB" id="74360at2759"/>
<evidence type="ECO:0000313" key="5">
    <source>
        <dbReference type="EMBL" id="GJJ76538.1"/>
    </source>
</evidence>
<dbReference type="InterPro" id="IPR036188">
    <property type="entry name" value="FAD/NAD-bd_sf"/>
</dbReference>
<dbReference type="Pfam" id="PF00743">
    <property type="entry name" value="FMO-like"/>
    <property type="match status" value="1"/>
</dbReference>
<dbReference type="EMBL" id="BQFW01000012">
    <property type="protein sequence ID" value="GJJ76538.1"/>
    <property type="molecule type" value="Genomic_DNA"/>
</dbReference>
<evidence type="ECO:0000256" key="1">
    <source>
        <dbReference type="ARBA" id="ARBA00010139"/>
    </source>
</evidence>
<dbReference type="GO" id="GO:0050660">
    <property type="term" value="F:flavin adenine dinucleotide binding"/>
    <property type="evidence" value="ECO:0007669"/>
    <property type="project" value="InterPro"/>
</dbReference>
<name>A0A9P3LZT2_9FUNG</name>
<reference evidence="5" key="1">
    <citation type="submission" date="2021-11" db="EMBL/GenBank/DDBJ databases">
        <authorList>
            <person name="Herlambang A."/>
            <person name="Guo Y."/>
            <person name="Takashima Y."/>
            <person name="Nishizawa T."/>
        </authorList>
    </citation>
    <scope>NUCLEOTIDE SEQUENCE</scope>
    <source>
        <strain evidence="5">E1425</strain>
    </source>
</reference>
<organism evidence="5 6">
    <name type="scientific">Entomortierella parvispora</name>
    <dbReference type="NCBI Taxonomy" id="205924"/>
    <lineage>
        <taxon>Eukaryota</taxon>
        <taxon>Fungi</taxon>
        <taxon>Fungi incertae sedis</taxon>
        <taxon>Mucoromycota</taxon>
        <taxon>Mortierellomycotina</taxon>
        <taxon>Mortierellomycetes</taxon>
        <taxon>Mortierellales</taxon>
        <taxon>Mortierellaceae</taxon>
        <taxon>Entomortierella</taxon>
    </lineage>
</organism>
<dbReference type="GO" id="GO:0050661">
    <property type="term" value="F:NADP binding"/>
    <property type="evidence" value="ECO:0007669"/>
    <property type="project" value="InterPro"/>
</dbReference>
<dbReference type="SUPFAM" id="SSF51905">
    <property type="entry name" value="FAD/NAD(P)-binding domain"/>
    <property type="match status" value="1"/>
</dbReference>
<evidence type="ECO:0000313" key="6">
    <source>
        <dbReference type="Proteomes" id="UP000827284"/>
    </source>
</evidence>
<dbReference type="Gene3D" id="3.50.50.60">
    <property type="entry name" value="FAD/NAD(P)-binding domain"/>
    <property type="match status" value="3"/>
</dbReference>
<comment type="similarity">
    <text evidence="1">Belongs to the FAD-binding monooxygenase family.</text>
</comment>
<proteinExistence type="inferred from homology"/>
<dbReference type="PANTHER" id="PTHR42877">
    <property type="entry name" value="L-ORNITHINE N(5)-MONOOXYGENASE-RELATED"/>
    <property type="match status" value="1"/>
</dbReference>
<dbReference type="PANTHER" id="PTHR42877:SF4">
    <property type="entry name" value="FAD_NAD(P)-BINDING DOMAIN-CONTAINING PROTEIN-RELATED"/>
    <property type="match status" value="1"/>
</dbReference>
<dbReference type="AlphaFoldDB" id="A0A9P3LZT2"/>
<reference evidence="5" key="2">
    <citation type="journal article" date="2022" name="Microbiol. Resour. Announc.">
        <title>Whole-Genome Sequence of Entomortierella parvispora E1425, a Mucoromycotan Fungus Associated with Burkholderiaceae-Related Endosymbiotic Bacteria.</title>
        <authorList>
            <person name="Herlambang A."/>
            <person name="Guo Y."/>
            <person name="Takashima Y."/>
            <person name="Narisawa K."/>
            <person name="Ohta H."/>
            <person name="Nishizawa T."/>
        </authorList>
    </citation>
    <scope>NUCLEOTIDE SEQUENCE</scope>
    <source>
        <strain evidence="5">E1425</strain>
    </source>
</reference>
<dbReference type="PRINTS" id="PR00368">
    <property type="entry name" value="FADPNR"/>
</dbReference>
<evidence type="ECO:0000256" key="4">
    <source>
        <dbReference type="ARBA" id="ARBA00023002"/>
    </source>
</evidence>
<dbReference type="InterPro" id="IPR020946">
    <property type="entry name" value="Flavin_mOase-like"/>
</dbReference>
<accession>A0A9P3LZT2</accession>
<gene>
    <name evidence="5" type="ORF">EMPS_08897</name>
</gene>
<keyword evidence="4" id="KW-0560">Oxidoreductase</keyword>
<dbReference type="GO" id="GO:0004499">
    <property type="term" value="F:N,N-dimethylaniline monooxygenase activity"/>
    <property type="evidence" value="ECO:0007669"/>
    <property type="project" value="InterPro"/>
</dbReference>
<protein>
    <submittedName>
        <fullName evidence="5">Uncharacterized protein</fullName>
    </submittedName>
</protein>
<dbReference type="Proteomes" id="UP000827284">
    <property type="component" value="Unassembled WGS sequence"/>
</dbReference>
<keyword evidence="2" id="KW-0285">Flavoprotein</keyword>
<comment type="caution">
    <text evidence="5">The sequence shown here is derived from an EMBL/GenBank/DDBJ whole genome shotgun (WGS) entry which is preliminary data.</text>
</comment>
<keyword evidence="6" id="KW-1185">Reference proteome</keyword>
<dbReference type="InterPro" id="IPR051209">
    <property type="entry name" value="FAD-bind_Monooxygenase_sf"/>
</dbReference>
<keyword evidence="3" id="KW-0274">FAD</keyword>
<evidence type="ECO:0000256" key="2">
    <source>
        <dbReference type="ARBA" id="ARBA00022630"/>
    </source>
</evidence>